<dbReference type="Pfam" id="PF07727">
    <property type="entry name" value="RVT_2"/>
    <property type="match status" value="1"/>
</dbReference>
<dbReference type="SUPFAM" id="SSF56672">
    <property type="entry name" value="DNA/RNA polymerases"/>
    <property type="match status" value="1"/>
</dbReference>
<dbReference type="Pfam" id="PF03936">
    <property type="entry name" value="Terpene_synth_C"/>
    <property type="match status" value="1"/>
</dbReference>
<sequence length="1366" mass="158104">MLASADDPFENIKFIDSLLHLGLSYHFENDIEYQLENIFNSHQNDLNDLDLTSTSIFFRVFRQYGFKMSCDVFEKFNDTDGKLKRTLIDDVRGIPSLYEAAHLRVHGEYILEEAITFTTENLKPLAKKSSPHLAKQITNALDQPLNKCPPRLAARTYISFYEEELVENCDFALSDSHLPQQLMKAIIRKDGCLAAINERPVDFADDINWNEMDGNAMANFHLALADEVLSSIEEKKTAKEIWDHLTKLYEAISLHNKIFLKRKLYTLRMSESTSVTEHLNTLNTLFSQLTSLSYKIVEQERAELLLQSLPDSYDQLIINLTNSNGTSLVFDDVAAAVLQEENRHKNKEDRQVNLQQAEALTTMRGRSTERGQSSSHKHGRSKSRSKKNLKCYNCGKKGHLKNDCWSLNKNSNPQGNTANTSDDEDALFCLTKVSLTLCEHCITSKQHQLKFNTSNSRGKSVLELVHSDVWQAPVTSLGGAKYFVSFIDDYSRRCWVHPIKKKSDVFSTFKNFKARVELDSGNKIKCFRTDNGGEYTIEEFDDFCRKEGIKRQFTVANTPQQNGVAERMNRTLLERTRAMLRDAGLEKSFWAEAVSTACYLVNRAPSTAIKLKTPMEMWTGKPVDYSNLHIFGSIVYVMYNSQEISKFDPKSRKCKFLGYADGVKGYRLWDPTAHKVIISRDVIFVEDKLQRKEDDDSAEKSELHRYMWKKRLNKEIILKRNQHIMNKNQRVLKLQQLDGEPSTYQEAINSLDASLWMMAMQEEIEALHKNNTWDLVPLPQGRKPIGNKWVFKIKRNGDDEVERYRARLVVKGYAQKECIDFNEIFSPVLDVKTTFLHGNLEEEIYMLQPEGFEEKEKKNLVCRLNKSLYGLKQAPRCWYKRFDSFIMYLGYNRLNAYPCAYFKRSGDNNFVILLLYVDDMLVAGPDKDHIEELKAQLAREFEMKDLGSANKILGMQIHRNISNRNIWLSQKNYLKKILSRFSMQDYIAQVVGVVSRYMANLGKEHWNTMKRILRYIKGTSNIALYYGGSNLLINGYVDFDYSVVATSTTEVEYVAATQASKEAIWLKMLLEEFGHNQEYVSLFCDSQSALHLARNRTFHSRTKHIRVQYHFIREKVEEGTKDMQKIHTKDNIADFMTKAINADKFTWCRSSCGLSETARIQETRPYLSLQSYTLMEYKHFINKRKTRSQGGRSEIGALDDLQDYTEVICKAVLAVFDEIAEEAGKDGRFLCCSLCKRCWIEAFEWLRNEPKIMSALNFIGRLMDDIVSHKFEQLREHAPSSVECYMKQHNLSEELALEDFKKLLEDAWKDVNEECMRPTAVPRNLLIRHLNFARVSYLFYKHGDGFTNPENVKNDIRAMFVVPISI</sequence>
<dbReference type="Proteomes" id="UP000436088">
    <property type="component" value="Unassembled WGS sequence"/>
</dbReference>
<dbReference type="GO" id="GO:0000287">
    <property type="term" value="F:magnesium ion binding"/>
    <property type="evidence" value="ECO:0007669"/>
    <property type="project" value="InterPro"/>
</dbReference>
<accession>A0A6A2WLE8</accession>
<dbReference type="InterPro" id="IPR039537">
    <property type="entry name" value="Retrotran_Ty1/copia-like"/>
</dbReference>
<feature type="region of interest" description="Disordered" evidence="6">
    <location>
        <begin position="341"/>
        <end position="386"/>
    </location>
</feature>
<dbReference type="InterPro" id="IPR001584">
    <property type="entry name" value="Integrase_cat-core"/>
</dbReference>
<keyword evidence="10" id="KW-1185">Reference proteome</keyword>
<dbReference type="GO" id="GO:0016787">
    <property type="term" value="F:hydrolase activity"/>
    <property type="evidence" value="ECO:0007669"/>
    <property type="project" value="UniProtKB-KW"/>
</dbReference>
<evidence type="ECO:0000256" key="1">
    <source>
        <dbReference type="ARBA" id="ARBA00022723"/>
    </source>
</evidence>
<gene>
    <name evidence="9" type="ORF">F3Y22_tig00117056pilonHSYRG00972</name>
</gene>
<evidence type="ECO:0000313" key="10">
    <source>
        <dbReference type="Proteomes" id="UP000436088"/>
    </source>
</evidence>
<keyword evidence="1" id="KW-0479">Metal-binding</keyword>
<dbReference type="InterPro" id="IPR012337">
    <property type="entry name" value="RNaseH-like_sf"/>
</dbReference>
<evidence type="ECO:0000256" key="2">
    <source>
        <dbReference type="ARBA" id="ARBA00022801"/>
    </source>
</evidence>
<dbReference type="Pfam" id="PF14223">
    <property type="entry name" value="Retrotran_gag_2"/>
    <property type="match status" value="1"/>
</dbReference>
<dbReference type="SUPFAM" id="SSF48576">
    <property type="entry name" value="Terpenoid synthases"/>
    <property type="match status" value="1"/>
</dbReference>
<dbReference type="InterPro" id="IPR005630">
    <property type="entry name" value="Terpene_synthase_metal-bd"/>
</dbReference>
<proteinExistence type="predicted"/>
<comment type="caution">
    <text evidence="9">The sequence shown here is derived from an EMBL/GenBank/DDBJ whole genome shotgun (WGS) entry which is preliminary data.</text>
</comment>
<dbReference type="InterPro" id="IPR036965">
    <property type="entry name" value="Terpene_synth_N_sf"/>
</dbReference>
<dbReference type="GO" id="GO:0015074">
    <property type="term" value="P:DNA integration"/>
    <property type="evidence" value="ECO:0007669"/>
    <property type="project" value="InterPro"/>
</dbReference>
<dbReference type="EMBL" id="VEPZ02001788">
    <property type="protein sequence ID" value="KAE8654140.1"/>
    <property type="molecule type" value="Genomic_DNA"/>
</dbReference>
<keyword evidence="4" id="KW-0456">Lyase</keyword>
<dbReference type="InterPro" id="IPR057670">
    <property type="entry name" value="SH3_retrovirus"/>
</dbReference>
<dbReference type="GO" id="GO:0010333">
    <property type="term" value="F:terpene synthase activity"/>
    <property type="evidence" value="ECO:0007669"/>
    <property type="project" value="InterPro"/>
</dbReference>
<dbReference type="InterPro" id="IPR036875">
    <property type="entry name" value="Znf_CCHC_sf"/>
</dbReference>
<evidence type="ECO:0000259" key="7">
    <source>
        <dbReference type="PROSITE" id="PS50158"/>
    </source>
</evidence>
<dbReference type="InterPro" id="IPR013103">
    <property type="entry name" value="RVT_2"/>
</dbReference>
<keyword evidence="5" id="KW-0862">Zinc</keyword>
<organism evidence="9 10">
    <name type="scientific">Hibiscus syriacus</name>
    <name type="common">Rose of Sharon</name>
    <dbReference type="NCBI Taxonomy" id="106335"/>
    <lineage>
        <taxon>Eukaryota</taxon>
        <taxon>Viridiplantae</taxon>
        <taxon>Streptophyta</taxon>
        <taxon>Embryophyta</taxon>
        <taxon>Tracheophyta</taxon>
        <taxon>Spermatophyta</taxon>
        <taxon>Magnoliopsida</taxon>
        <taxon>eudicotyledons</taxon>
        <taxon>Gunneridae</taxon>
        <taxon>Pentapetalae</taxon>
        <taxon>rosids</taxon>
        <taxon>malvids</taxon>
        <taxon>Malvales</taxon>
        <taxon>Malvaceae</taxon>
        <taxon>Malvoideae</taxon>
        <taxon>Hibiscus</taxon>
    </lineage>
</organism>
<dbReference type="PROSITE" id="PS50994">
    <property type="entry name" value="INTEGRASE"/>
    <property type="match status" value="1"/>
</dbReference>
<protein>
    <submittedName>
        <fullName evidence="9">Uncharacterized protein</fullName>
    </submittedName>
</protein>
<dbReference type="GO" id="GO:0003676">
    <property type="term" value="F:nucleic acid binding"/>
    <property type="evidence" value="ECO:0007669"/>
    <property type="project" value="InterPro"/>
</dbReference>
<evidence type="ECO:0000259" key="8">
    <source>
        <dbReference type="PROSITE" id="PS50994"/>
    </source>
</evidence>
<dbReference type="Pfam" id="PF00098">
    <property type="entry name" value="zf-CCHC"/>
    <property type="match status" value="1"/>
</dbReference>
<feature type="domain" description="CCHC-type" evidence="7">
    <location>
        <begin position="390"/>
        <end position="404"/>
    </location>
</feature>
<dbReference type="Gene3D" id="1.10.600.10">
    <property type="entry name" value="Farnesyl Diphosphate Synthase"/>
    <property type="match status" value="1"/>
</dbReference>
<dbReference type="PANTHER" id="PTHR42648:SF28">
    <property type="entry name" value="TRANSPOSON-ENCODED PROTEIN WITH RIBONUCLEASE H-LIKE AND RETROVIRUS ZINC FINGER-LIKE DOMAINS"/>
    <property type="match status" value="1"/>
</dbReference>
<dbReference type="GO" id="GO:0008270">
    <property type="term" value="F:zinc ion binding"/>
    <property type="evidence" value="ECO:0007669"/>
    <property type="project" value="UniProtKB-KW"/>
</dbReference>
<dbReference type="SUPFAM" id="SSF48239">
    <property type="entry name" value="Terpenoid cyclases/Protein prenyltransferases"/>
    <property type="match status" value="1"/>
</dbReference>
<keyword evidence="5" id="KW-0863">Zinc-finger</keyword>
<reference evidence="9" key="1">
    <citation type="submission" date="2019-09" db="EMBL/GenBank/DDBJ databases">
        <title>Draft genome information of white flower Hibiscus syriacus.</title>
        <authorList>
            <person name="Kim Y.-M."/>
        </authorList>
    </citation>
    <scope>NUCLEOTIDE SEQUENCE [LARGE SCALE GENOMIC DNA]</scope>
    <source>
        <strain evidence="9">YM2019G1</strain>
    </source>
</reference>
<dbReference type="Gene3D" id="4.10.60.10">
    <property type="entry name" value="Zinc finger, CCHC-type"/>
    <property type="match status" value="1"/>
</dbReference>
<feature type="compositionally biased region" description="Basic residues" evidence="6">
    <location>
        <begin position="375"/>
        <end position="386"/>
    </location>
</feature>
<dbReference type="InterPro" id="IPR043502">
    <property type="entry name" value="DNA/RNA_pol_sf"/>
</dbReference>
<keyword evidence="3" id="KW-0460">Magnesium</keyword>
<dbReference type="InterPro" id="IPR001906">
    <property type="entry name" value="Terpene_synth_N"/>
</dbReference>
<dbReference type="Pfam" id="PF25597">
    <property type="entry name" value="SH3_retrovirus"/>
    <property type="match status" value="1"/>
</dbReference>
<evidence type="ECO:0000256" key="3">
    <source>
        <dbReference type="ARBA" id="ARBA00022842"/>
    </source>
</evidence>
<dbReference type="Pfam" id="PF00665">
    <property type="entry name" value="rve"/>
    <property type="match status" value="1"/>
</dbReference>
<dbReference type="Gene3D" id="1.50.10.130">
    <property type="entry name" value="Terpene synthase, N-terminal domain"/>
    <property type="match status" value="1"/>
</dbReference>
<dbReference type="SMART" id="SM00343">
    <property type="entry name" value="ZnF_C2HC"/>
    <property type="match status" value="1"/>
</dbReference>
<feature type="compositionally biased region" description="Basic and acidic residues" evidence="6">
    <location>
        <begin position="341"/>
        <end position="351"/>
    </location>
</feature>
<evidence type="ECO:0000256" key="6">
    <source>
        <dbReference type="SAM" id="MobiDB-lite"/>
    </source>
</evidence>
<evidence type="ECO:0000256" key="5">
    <source>
        <dbReference type="PROSITE-ProRule" id="PRU00047"/>
    </source>
</evidence>
<dbReference type="SUPFAM" id="SSF53098">
    <property type="entry name" value="Ribonuclease H-like"/>
    <property type="match status" value="1"/>
</dbReference>
<dbReference type="SUPFAM" id="SSF57756">
    <property type="entry name" value="Retrovirus zinc finger-like domains"/>
    <property type="match status" value="1"/>
</dbReference>
<evidence type="ECO:0000313" key="9">
    <source>
        <dbReference type="EMBL" id="KAE8654140.1"/>
    </source>
</evidence>
<dbReference type="Gene3D" id="3.30.420.10">
    <property type="entry name" value="Ribonuclease H-like superfamily/Ribonuclease H"/>
    <property type="match status" value="1"/>
</dbReference>
<dbReference type="InterPro" id="IPR036397">
    <property type="entry name" value="RNaseH_sf"/>
</dbReference>
<dbReference type="InterPro" id="IPR008949">
    <property type="entry name" value="Isoprenoid_synthase_dom_sf"/>
</dbReference>
<dbReference type="InterPro" id="IPR008930">
    <property type="entry name" value="Terpenoid_cyclase/PrenylTrfase"/>
</dbReference>
<keyword evidence="2" id="KW-0378">Hydrolase</keyword>
<dbReference type="Pfam" id="PF01397">
    <property type="entry name" value="Terpene_synth"/>
    <property type="match status" value="1"/>
</dbReference>
<dbReference type="PROSITE" id="PS50158">
    <property type="entry name" value="ZF_CCHC"/>
    <property type="match status" value="1"/>
</dbReference>
<name>A0A6A2WLE8_HIBSY</name>
<dbReference type="PANTHER" id="PTHR42648">
    <property type="entry name" value="TRANSPOSASE, PUTATIVE-RELATED"/>
    <property type="match status" value="1"/>
</dbReference>
<evidence type="ECO:0000256" key="4">
    <source>
        <dbReference type="ARBA" id="ARBA00023239"/>
    </source>
</evidence>
<dbReference type="FunFam" id="1.50.10.130:FF:000001">
    <property type="entry name" value="Isoprene synthase, chloroplastic"/>
    <property type="match status" value="1"/>
</dbReference>
<feature type="domain" description="Integrase catalytic" evidence="8">
    <location>
        <begin position="462"/>
        <end position="622"/>
    </location>
</feature>
<dbReference type="CDD" id="cd09272">
    <property type="entry name" value="RNase_HI_RT_Ty1"/>
    <property type="match status" value="1"/>
</dbReference>
<dbReference type="InterPro" id="IPR001878">
    <property type="entry name" value="Znf_CCHC"/>
</dbReference>